<sequence>MDLLLGGLVGKGVLFGADGGCSGPGRPLNIIDLISWPGGRCICRLCYSAGRLSGLIGVGSQGIWLEGLVDLPRRLDDQRPPKVVPLVIVEVRAQICLPVDIAHHEAAPTVQLGALVLLVQVDLVLLLVVLRHEVLALLGARGPGEGVVVLGSAHFSRLLP</sequence>
<dbReference type="AlphaFoldDB" id="A0A7S3FYM3"/>
<reference evidence="1" key="1">
    <citation type="submission" date="2021-01" db="EMBL/GenBank/DDBJ databases">
        <authorList>
            <person name="Corre E."/>
            <person name="Pelletier E."/>
            <person name="Niang G."/>
            <person name="Scheremetjew M."/>
            <person name="Finn R."/>
            <person name="Kale V."/>
            <person name="Holt S."/>
            <person name="Cochrane G."/>
            <person name="Meng A."/>
            <person name="Brown T."/>
            <person name="Cohen L."/>
        </authorList>
    </citation>
    <scope>NUCLEOTIDE SEQUENCE</scope>
    <source>
        <strain evidence="1">Ras09</strain>
    </source>
</reference>
<evidence type="ECO:0000313" key="1">
    <source>
        <dbReference type="EMBL" id="CAE0234059.1"/>
    </source>
</evidence>
<name>A0A7S3FYM3_9SPIT</name>
<protein>
    <submittedName>
        <fullName evidence="1">Uncharacterized protein</fullName>
    </submittedName>
</protein>
<accession>A0A7S3FYM3</accession>
<dbReference type="EMBL" id="HBIA01011527">
    <property type="protein sequence ID" value="CAE0234059.1"/>
    <property type="molecule type" value="Transcribed_RNA"/>
</dbReference>
<gene>
    <name evidence="1" type="ORF">SRAS04492_LOCUS5861</name>
</gene>
<organism evidence="1">
    <name type="scientific">Strombidium rassoulzadegani</name>
    <dbReference type="NCBI Taxonomy" id="1082188"/>
    <lineage>
        <taxon>Eukaryota</taxon>
        <taxon>Sar</taxon>
        <taxon>Alveolata</taxon>
        <taxon>Ciliophora</taxon>
        <taxon>Intramacronucleata</taxon>
        <taxon>Spirotrichea</taxon>
        <taxon>Oligotrichia</taxon>
        <taxon>Strombidiidae</taxon>
        <taxon>Strombidium</taxon>
    </lineage>
</organism>
<proteinExistence type="predicted"/>